<sequence length="146" mass="16187">MIVLDTNVLSELMKPKGSSVVRKWVAVQPMMNLFITTITQAEILYGIALLPSGKRQNELNEAAQLMFAEDFAGRILPFDETAAVAFAKIVSQRRQRGNPISQSDAQIASICYTRQATIATRNVSDFEGCGITIINPWEPEQTEEIP</sequence>
<dbReference type="Pfam" id="PF01850">
    <property type="entry name" value="PIN"/>
    <property type="match status" value="1"/>
</dbReference>
<evidence type="ECO:0000259" key="8">
    <source>
        <dbReference type="Pfam" id="PF01850"/>
    </source>
</evidence>
<keyword evidence="6" id="KW-0460">Magnesium</keyword>
<comment type="cofactor">
    <cofactor evidence="1">
        <name>Mg(2+)</name>
        <dbReference type="ChEBI" id="CHEBI:18420"/>
    </cofactor>
</comment>
<evidence type="ECO:0000256" key="6">
    <source>
        <dbReference type="ARBA" id="ARBA00022842"/>
    </source>
</evidence>
<dbReference type="Gene3D" id="3.40.50.1010">
    <property type="entry name" value="5'-nuclease"/>
    <property type="match status" value="1"/>
</dbReference>
<keyword evidence="4" id="KW-0479">Metal-binding</keyword>
<evidence type="ECO:0000256" key="5">
    <source>
        <dbReference type="ARBA" id="ARBA00022801"/>
    </source>
</evidence>
<dbReference type="PANTHER" id="PTHR33653:SF1">
    <property type="entry name" value="RIBONUCLEASE VAPC2"/>
    <property type="match status" value="1"/>
</dbReference>
<gene>
    <name evidence="9" type="ORF">ACE1B6_19680</name>
</gene>
<dbReference type="InterPro" id="IPR029060">
    <property type="entry name" value="PIN-like_dom_sf"/>
</dbReference>
<protein>
    <submittedName>
        <fullName evidence="9">Type II toxin-antitoxin system VapC family toxin</fullName>
    </submittedName>
</protein>
<dbReference type="EMBL" id="JBHFNS010000073">
    <property type="protein sequence ID" value="MFB2937475.1"/>
    <property type="molecule type" value="Genomic_DNA"/>
</dbReference>
<evidence type="ECO:0000256" key="7">
    <source>
        <dbReference type="ARBA" id="ARBA00038093"/>
    </source>
</evidence>
<reference evidence="9 10" key="1">
    <citation type="submission" date="2024-09" db="EMBL/GenBank/DDBJ databases">
        <title>Floridaenema gen nov. (Aerosakkonemataceae, Aerosakkonematales ord. nov., Cyanobacteria) from benthic tropical and subtropical fresh waters, with the description of four new species.</title>
        <authorList>
            <person name="Moretto J.A."/>
            <person name="Berthold D.E."/>
            <person name="Lefler F.W."/>
            <person name="Huang I.-S."/>
            <person name="Laughinghouse H. IV."/>
        </authorList>
    </citation>
    <scope>NUCLEOTIDE SEQUENCE [LARGE SCALE GENOMIC DNA]</scope>
    <source>
        <strain evidence="9 10">BLCC-F154</strain>
    </source>
</reference>
<dbReference type="CDD" id="cd18731">
    <property type="entry name" value="PIN_NgFitB-like"/>
    <property type="match status" value="1"/>
</dbReference>
<evidence type="ECO:0000313" key="9">
    <source>
        <dbReference type="EMBL" id="MFB2937475.1"/>
    </source>
</evidence>
<name>A0ABV4YF67_9CYAN</name>
<dbReference type="InterPro" id="IPR050556">
    <property type="entry name" value="Type_II_TA_system_RNase"/>
</dbReference>
<evidence type="ECO:0000256" key="2">
    <source>
        <dbReference type="ARBA" id="ARBA00022649"/>
    </source>
</evidence>
<feature type="domain" description="PIN" evidence="8">
    <location>
        <begin position="2"/>
        <end position="122"/>
    </location>
</feature>
<comment type="caution">
    <text evidence="9">The sequence shown here is derived from an EMBL/GenBank/DDBJ whole genome shotgun (WGS) entry which is preliminary data.</text>
</comment>
<evidence type="ECO:0000256" key="1">
    <source>
        <dbReference type="ARBA" id="ARBA00001946"/>
    </source>
</evidence>
<evidence type="ECO:0000256" key="3">
    <source>
        <dbReference type="ARBA" id="ARBA00022722"/>
    </source>
</evidence>
<proteinExistence type="inferred from homology"/>
<organism evidence="9 10">
    <name type="scientific">Floridaenema fluviatile BLCC-F154</name>
    <dbReference type="NCBI Taxonomy" id="3153640"/>
    <lineage>
        <taxon>Bacteria</taxon>
        <taxon>Bacillati</taxon>
        <taxon>Cyanobacteriota</taxon>
        <taxon>Cyanophyceae</taxon>
        <taxon>Oscillatoriophycideae</taxon>
        <taxon>Aerosakkonematales</taxon>
        <taxon>Aerosakkonemataceae</taxon>
        <taxon>Floridanema</taxon>
        <taxon>Floridanema fluviatile</taxon>
    </lineage>
</organism>
<dbReference type="InterPro" id="IPR002716">
    <property type="entry name" value="PIN_dom"/>
</dbReference>
<accession>A0ABV4YF67</accession>
<evidence type="ECO:0000256" key="4">
    <source>
        <dbReference type="ARBA" id="ARBA00022723"/>
    </source>
</evidence>
<keyword evidence="5" id="KW-0378">Hydrolase</keyword>
<dbReference type="SUPFAM" id="SSF88723">
    <property type="entry name" value="PIN domain-like"/>
    <property type="match status" value="1"/>
</dbReference>
<dbReference type="Proteomes" id="UP001576776">
    <property type="component" value="Unassembled WGS sequence"/>
</dbReference>
<dbReference type="RefSeq" id="WP_413258956.1">
    <property type="nucleotide sequence ID" value="NZ_JBHFNS010000073.1"/>
</dbReference>
<keyword evidence="10" id="KW-1185">Reference proteome</keyword>
<comment type="similarity">
    <text evidence="7">Belongs to the PINc/VapC protein family.</text>
</comment>
<evidence type="ECO:0000313" key="10">
    <source>
        <dbReference type="Proteomes" id="UP001576776"/>
    </source>
</evidence>
<keyword evidence="2" id="KW-1277">Toxin-antitoxin system</keyword>
<dbReference type="PANTHER" id="PTHR33653">
    <property type="entry name" value="RIBONUCLEASE VAPC2"/>
    <property type="match status" value="1"/>
</dbReference>
<keyword evidence="3" id="KW-0540">Nuclease</keyword>